<dbReference type="Gene3D" id="3.30.230.10">
    <property type="match status" value="1"/>
</dbReference>
<dbReference type="Pfam" id="PF10509">
    <property type="entry name" value="GalKase_gal_bdg"/>
    <property type="match status" value="1"/>
</dbReference>
<gene>
    <name evidence="11" type="primary">galK</name>
    <name evidence="11" type="ORF">J5V48_08120</name>
</gene>
<dbReference type="InterPro" id="IPR000705">
    <property type="entry name" value="Galactokinase"/>
</dbReference>
<dbReference type="InterPro" id="IPR014721">
    <property type="entry name" value="Ribsml_uS5_D2-typ_fold_subgr"/>
</dbReference>
<dbReference type="InterPro" id="IPR006203">
    <property type="entry name" value="GHMP_knse_ATP-bd_CS"/>
</dbReference>
<dbReference type="InterPro" id="IPR006206">
    <property type="entry name" value="Mevalonate/galactokinase"/>
</dbReference>
<dbReference type="NCBIfam" id="TIGR00131">
    <property type="entry name" value="gal_kin"/>
    <property type="match status" value="1"/>
</dbReference>
<dbReference type="PIRSF" id="PIRSF000530">
    <property type="entry name" value="Galactokinase"/>
    <property type="match status" value="1"/>
</dbReference>
<dbReference type="EMBL" id="JAGFNY010000033">
    <property type="protein sequence ID" value="MBW7570857.1"/>
    <property type="molecule type" value="Genomic_DNA"/>
</dbReference>
<dbReference type="InterPro" id="IPR019539">
    <property type="entry name" value="GalKase_N"/>
</dbReference>
<comment type="caution">
    <text evidence="11">The sequence shown here is derived from an EMBL/GenBank/DDBJ whole genome shotgun (WGS) entry which is preliminary data.</text>
</comment>
<evidence type="ECO:0000313" key="11">
    <source>
        <dbReference type="EMBL" id="MBW7570857.1"/>
    </source>
</evidence>
<feature type="domain" description="Galactokinase N-terminal" evidence="10">
    <location>
        <begin position="10"/>
        <end position="58"/>
    </location>
</feature>
<evidence type="ECO:0000256" key="4">
    <source>
        <dbReference type="ARBA" id="ARBA00022777"/>
    </source>
</evidence>
<evidence type="ECO:0000256" key="7">
    <source>
        <dbReference type="NCBIfam" id="TIGR00131"/>
    </source>
</evidence>
<dbReference type="GO" id="GO:0004335">
    <property type="term" value="F:galactokinase activity"/>
    <property type="evidence" value="ECO:0007669"/>
    <property type="project" value="UniProtKB-EC"/>
</dbReference>
<dbReference type="PROSITE" id="PS00627">
    <property type="entry name" value="GHMP_KINASES_ATP"/>
    <property type="match status" value="1"/>
</dbReference>
<organism evidence="11 12">
    <name type="scientific">Succinivibrio faecicola</name>
    <dbReference type="NCBI Taxonomy" id="2820300"/>
    <lineage>
        <taxon>Bacteria</taxon>
        <taxon>Pseudomonadati</taxon>
        <taxon>Pseudomonadota</taxon>
        <taxon>Gammaproteobacteria</taxon>
        <taxon>Aeromonadales</taxon>
        <taxon>Succinivibrionaceae</taxon>
        <taxon>Succinivibrio</taxon>
    </lineage>
</organism>
<dbReference type="Pfam" id="PF08544">
    <property type="entry name" value="GHMP_kinases_C"/>
    <property type="match status" value="1"/>
</dbReference>
<evidence type="ECO:0000256" key="1">
    <source>
        <dbReference type="ARBA" id="ARBA00006566"/>
    </source>
</evidence>
<keyword evidence="6" id="KW-0299">Galactose metabolism</keyword>
<accession>A0ABS7DIF1</accession>
<dbReference type="PRINTS" id="PR00473">
    <property type="entry name" value="GALCTOKINASE"/>
</dbReference>
<protein>
    <recommendedName>
        <fullName evidence="7">Galactokinase</fullName>
        <ecNumber evidence="7">2.7.1.6</ecNumber>
    </recommendedName>
</protein>
<dbReference type="Proteomes" id="UP000731465">
    <property type="component" value="Unassembled WGS sequence"/>
</dbReference>
<dbReference type="EC" id="2.7.1.6" evidence="7"/>
<evidence type="ECO:0000256" key="3">
    <source>
        <dbReference type="ARBA" id="ARBA00022741"/>
    </source>
</evidence>
<evidence type="ECO:0000256" key="2">
    <source>
        <dbReference type="ARBA" id="ARBA00022679"/>
    </source>
</evidence>
<dbReference type="InterPro" id="IPR013750">
    <property type="entry name" value="GHMP_kinase_C_dom"/>
</dbReference>
<dbReference type="PRINTS" id="PR00959">
    <property type="entry name" value="MEVGALKINASE"/>
</dbReference>
<name>A0ABS7DIF1_9GAMM</name>
<sequence length="386" mass="42225">MTDIKDICKKAFEEKFNCAPEYYSYAPGRVNIIGEHTDYNGGFVLPCAIRYGTVMFAKQNGTDKIRVLALDMNNDYDEFAIAPVIEKHDTKLWSNYLRGVTYQLAAKHEGKLKGLDIVIKGDVPAGAGLSSSASLEVCFGNLLNNVFSLNESLMNIALIGQSAEAYIGMKCGIMDQAISANGVCDHAVRIDCKSYDLTKVSVPSDLVILIINSNIKHQLVGSEYNDRRESCEKAAKILGVEYLRDATMPMLLAAKDKMDDVTFRRARHVITEDERVLEASKAFEAGDLANLSKLMYQSHESMRDDFEITVKQTDALVEIVKTALGPGKEAVRQTGGGFGGCVVAVVKPEDVQSVKNAINAQYKAVSGIDATIFETKACDGATFKKL</sequence>
<evidence type="ECO:0000259" key="8">
    <source>
        <dbReference type="Pfam" id="PF00288"/>
    </source>
</evidence>
<reference evidence="11 12" key="1">
    <citation type="submission" date="2021-03" db="EMBL/GenBank/DDBJ databases">
        <title>Succinivibrio sp. nov. isolated from feces of cow.</title>
        <authorList>
            <person name="Choi J.-Y."/>
        </authorList>
    </citation>
    <scope>NUCLEOTIDE SEQUENCE [LARGE SCALE GENOMIC DNA]</scope>
    <source>
        <strain evidence="11 12">AGMB01872</strain>
    </source>
</reference>
<proteinExistence type="inferred from homology"/>
<dbReference type="PANTHER" id="PTHR10457:SF7">
    <property type="entry name" value="GALACTOKINASE-RELATED"/>
    <property type="match status" value="1"/>
</dbReference>
<dbReference type="PANTHER" id="PTHR10457">
    <property type="entry name" value="MEVALONATE KINASE/GALACTOKINASE"/>
    <property type="match status" value="1"/>
</dbReference>
<dbReference type="PROSITE" id="PS00106">
    <property type="entry name" value="GALACTOKINASE"/>
    <property type="match status" value="1"/>
</dbReference>
<dbReference type="Gene3D" id="3.30.70.890">
    <property type="entry name" value="GHMP kinase, C-terminal domain"/>
    <property type="match status" value="1"/>
</dbReference>
<dbReference type="InterPro" id="IPR036554">
    <property type="entry name" value="GHMP_kinase_C_sf"/>
</dbReference>
<dbReference type="InterPro" id="IPR006204">
    <property type="entry name" value="GHMP_kinase_N_dom"/>
</dbReference>
<dbReference type="Pfam" id="PF00288">
    <property type="entry name" value="GHMP_kinases_N"/>
    <property type="match status" value="1"/>
</dbReference>
<dbReference type="SUPFAM" id="SSF55060">
    <property type="entry name" value="GHMP Kinase, C-terminal domain"/>
    <property type="match status" value="1"/>
</dbReference>
<evidence type="ECO:0000256" key="6">
    <source>
        <dbReference type="ARBA" id="ARBA00023144"/>
    </source>
</evidence>
<keyword evidence="2 11" id="KW-0808">Transferase</keyword>
<comment type="similarity">
    <text evidence="1">Belongs to the GHMP kinase family. GalK subfamily.</text>
</comment>
<evidence type="ECO:0000256" key="5">
    <source>
        <dbReference type="ARBA" id="ARBA00022840"/>
    </source>
</evidence>
<evidence type="ECO:0000259" key="9">
    <source>
        <dbReference type="Pfam" id="PF08544"/>
    </source>
</evidence>
<keyword evidence="4" id="KW-0418">Kinase</keyword>
<dbReference type="InterPro" id="IPR020568">
    <property type="entry name" value="Ribosomal_Su5_D2-typ_SF"/>
</dbReference>
<keyword evidence="6" id="KW-0119">Carbohydrate metabolism</keyword>
<feature type="domain" description="GHMP kinase N-terminal" evidence="8">
    <location>
        <begin position="95"/>
        <end position="182"/>
    </location>
</feature>
<evidence type="ECO:0000313" key="12">
    <source>
        <dbReference type="Proteomes" id="UP000731465"/>
    </source>
</evidence>
<dbReference type="SUPFAM" id="SSF54211">
    <property type="entry name" value="Ribosomal protein S5 domain 2-like"/>
    <property type="match status" value="1"/>
</dbReference>
<keyword evidence="5" id="KW-0067">ATP-binding</keyword>
<feature type="domain" description="GHMP kinase C-terminal" evidence="9">
    <location>
        <begin position="281"/>
        <end position="363"/>
    </location>
</feature>
<evidence type="ECO:0000259" key="10">
    <source>
        <dbReference type="Pfam" id="PF10509"/>
    </source>
</evidence>
<keyword evidence="12" id="KW-1185">Reference proteome</keyword>
<dbReference type="RefSeq" id="WP_219938082.1">
    <property type="nucleotide sequence ID" value="NZ_JAGFNY010000033.1"/>
</dbReference>
<dbReference type="InterPro" id="IPR019741">
    <property type="entry name" value="Galactokinase_CS"/>
</dbReference>
<keyword evidence="3" id="KW-0547">Nucleotide-binding</keyword>